<dbReference type="AlphaFoldDB" id="A0A0N4VK08"/>
<protein>
    <submittedName>
        <fullName evidence="1 3">Uncharacterized protein</fullName>
    </submittedName>
</protein>
<accession>A0A0N4VK08</accession>
<dbReference type="WBParaSite" id="EVEC_0001117901-mRNA-1">
    <property type="protein sequence ID" value="EVEC_0001117901-mRNA-1"/>
    <property type="gene ID" value="EVEC_0001117901"/>
</dbReference>
<evidence type="ECO:0000313" key="2">
    <source>
        <dbReference type="Proteomes" id="UP000274131"/>
    </source>
</evidence>
<evidence type="ECO:0000313" key="3">
    <source>
        <dbReference type="WBParaSite" id="EVEC_0001117901-mRNA-1"/>
    </source>
</evidence>
<dbReference type="EMBL" id="UXUI01010904">
    <property type="protein sequence ID" value="VDD95753.1"/>
    <property type="molecule type" value="Genomic_DNA"/>
</dbReference>
<proteinExistence type="predicted"/>
<name>A0A0N4VK08_ENTVE</name>
<organism evidence="3">
    <name type="scientific">Enterobius vermicularis</name>
    <name type="common">Human pinworm</name>
    <dbReference type="NCBI Taxonomy" id="51028"/>
    <lineage>
        <taxon>Eukaryota</taxon>
        <taxon>Metazoa</taxon>
        <taxon>Ecdysozoa</taxon>
        <taxon>Nematoda</taxon>
        <taxon>Chromadorea</taxon>
        <taxon>Rhabditida</taxon>
        <taxon>Spirurina</taxon>
        <taxon>Oxyuridomorpha</taxon>
        <taxon>Oxyuroidea</taxon>
        <taxon>Oxyuridae</taxon>
        <taxon>Enterobius</taxon>
    </lineage>
</organism>
<sequence length="191" mass="22056">MLRNAGFHRIYVLYLSYLRGKYGHMKRNRYQEAIVRHNRLCAFVKGQARKERQYCLFISSAIFSISEDVCQHDGRLTFVSANGFMRTCLYYGTKGFFCRLSVFVFCLENYFGENEAFEGTNIVKFSSLNKFKNKKNISGNHNFLGRLVLEGIGSGKFNGIRPDECYSFEHVEVIKSCVKCSSFEKDSLKAC</sequence>
<reference evidence="1 2" key="2">
    <citation type="submission" date="2018-10" db="EMBL/GenBank/DDBJ databases">
        <authorList>
            <consortium name="Pathogen Informatics"/>
        </authorList>
    </citation>
    <scope>NUCLEOTIDE SEQUENCE [LARGE SCALE GENOMIC DNA]</scope>
</reference>
<evidence type="ECO:0000313" key="1">
    <source>
        <dbReference type="EMBL" id="VDD95753.1"/>
    </source>
</evidence>
<keyword evidence="2" id="KW-1185">Reference proteome</keyword>
<reference evidence="3" key="1">
    <citation type="submission" date="2017-02" db="UniProtKB">
        <authorList>
            <consortium name="WormBaseParasite"/>
        </authorList>
    </citation>
    <scope>IDENTIFICATION</scope>
</reference>
<dbReference type="Proteomes" id="UP000274131">
    <property type="component" value="Unassembled WGS sequence"/>
</dbReference>
<gene>
    <name evidence="1" type="ORF">EVEC_LOCUS10504</name>
</gene>